<feature type="domain" description="SWIRM" evidence="5">
    <location>
        <begin position="123"/>
        <end position="224"/>
    </location>
</feature>
<dbReference type="InterPro" id="IPR036188">
    <property type="entry name" value="FAD/NAD-bd_sf"/>
</dbReference>
<dbReference type="FunFam" id="1.10.10.10:FF:000064">
    <property type="entry name" value="Lysine-specific histone demethylase 1A"/>
    <property type="match status" value="1"/>
</dbReference>
<keyword evidence="3" id="KW-0560">Oxidoreductase</keyword>
<evidence type="ECO:0000313" key="6">
    <source>
        <dbReference type="EMBL" id="KAL3649637.1"/>
    </source>
</evidence>
<feature type="region of interest" description="Disordered" evidence="4">
    <location>
        <begin position="84"/>
        <end position="109"/>
    </location>
</feature>
<dbReference type="PANTHER" id="PTHR10742">
    <property type="entry name" value="FLAVIN MONOAMINE OXIDASE"/>
    <property type="match status" value="1"/>
</dbReference>
<evidence type="ECO:0000256" key="1">
    <source>
        <dbReference type="ARBA" id="ARBA00005995"/>
    </source>
</evidence>
<dbReference type="PROSITE" id="PS50934">
    <property type="entry name" value="SWIRM"/>
    <property type="match status" value="1"/>
</dbReference>
<organism evidence="6 7">
    <name type="scientific">Castilleja foliolosa</name>
    <dbReference type="NCBI Taxonomy" id="1961234"/>
    <lineage>
        <taxon>Eukaryota</taxon>
        <taxon>Viridiplantae</taxon>
        <taxon>Streptophyta</taxon>
        <taxon>Embryophyta</taxon>
        <taxon>Tracheophyta</taxon>
        <taxon>Spermatophyta</taxon>
        <taxon>Magnoliopsida</taxon>
        <taxon>eudicotyledons</taxon>
        <taxon>Gunneridae</taxon>
        <taxon>Pentapetalae</taxon>
        <taxon>asterids</taxon>
        <taxon>lamiids</taxon>
        <taxon>Lamiales</taxon>
        <taxon>Orobanchaceae</taxon>
        <taxon>Pedicularideae</taxon>
        <taxon>Castillejinae</taxon>
        <taxon>Castilleja</taxon>
    </lineage>
</organism>
<dbReference type="InterPro" id="IPR050281">
    <property type="entry name" value="Flavin_monoamine_oxidase"/>
</dbReference>
<dbReference type="Pfam" id="PF01593">
    <property type="entry name" value="Amino_oxidase"/>
    <property type="match status" value="1"/>
</dbReference>
<dbReference type="SUPFAM" id="SSF54373">
    <property type="entry name" value="FAD-linked reductases, C-terminal domain"/>
    <property type="match status" value="1"/>
</dbReference>
<dbReference type="Proteomes" id="UP001632038">
    <property type="component" value="Unassembled WGS sequence"/>
</dbReference>
<evidence type="ECO:0000256" key="2">
    <source>
        <dbReference type="ARBA" id="ARBA00022853"/>
    </source>
</evidence>
<dbReference type="SUPFAM" id="SSF46689">
    <property type="entry name" value="Homeodomain-like"/>
    <property type="match status" value="1"/>
</dbReference>
<dbReference type="Gene3D" id="1.10.10.10">
    <property type="entry name" value="Winged helix-like DNA-binding domain superfamily/Winged helix DNA-binding domain"/>
    <property type="match status" value="1"/>
</dbReference>
<reference evidence="7" key="1">
    <citation type="journal article" date="2024" name="IScience">
        <title>Strigolactones Initiate the Formation of Haustorium-like Structures in Castilleja.</title>
        <authorList>
            <person name="Buerger M."/>
            <person name="Peterson D."/>
            <person name="Chory J."/>
        </authorList>
    </citation>
    <scope>NUCLEOTIDE SEQUENCE [LARGE SCALE GENOMIC DNA]</scope>
</reference>
<dbReference type="Gene3D" id="3.50.50.60">
    <property type="entry name" value="FAD/NAD(P)-binding domain"/>
    <property type="match status" value="1"/>
</dbReference>
<comment type="caution">
    <text evidence="6">The sequence shown here is derived from an EMBL/GenBank/DDBJ whole genome shotgun (WGS) entry which is preliminary data.</text>
</comment>
<keyword evidence="2" id="KW-0156">Chromatin regulator</keyword>
<dbReference type="Pfam" id="PF04433">
    <property type="entry name" value="SWIRM"/>
    <property type="match status" value="1"/>
</dbReference>
<name>A0ABD3E660_9LAMI</name>
<feature type="compositionally biased region" description="Polar residues" evidence="4">
    <location>
        <begin position="86"/>
        <end position="98"/>
    </location>
</feature>
<accession>A0ABD3E660</accession>
<proteinExistence type="inferred from homology"/>
<dbReference type="EMBL" id="JAVIJP010000007">
    <property type="protein sequence ID" value="KAL3649637.1"/>
    <property type="molecule type" value="Genomic_DNA"/>
</dbReference>
<feature type="compositionally biased region" description="Low complexity" evidence="4">
    <location>
        <begin position="99"/>
        <end position="109"/>
    </location>
</feature>
<sequence>MDPSNENPCLDITNQLNHSRRVAIHILDSSSPTNSAVQNPHPYPHFRKNPCSLVDSVKDDFHLSPIPKGKKSGRPVRMRNQVKEAQMQNSTDLISKNRGTSSKSGTSAKKTVDDISDEIIVINKKAIAEASIALNVGFPSDSLIDEEINYGVVSKEGGIEQINYVLIRNHIIRKWRENVSKWLTKEMFVDIVPKHCGALLDTAYGFLVSHGYINFGVAPAIRDRILVKPSRQNVIVVGAGLAGLAAARQLMSFGFEVTVLEGKTYAGGRVCTKNWLSGNGTVAVDLGGSVLTGILGNPLGILARQLSFTLYKVREDKCPFYEVDGTPVDPNMDNRVFSSYNKLLDKLNEVRQSMGDVSQYISLKAALETFREAFNEEELKLFNWHLANLEFANASLIPMLSFAFWDQDDRFDMEGDHCFLPGGNGRLVEALAENINIHYGKTVEAIHYNSDGVQVTVAGCQTYKGDMVLCTVPLGVLKSRTINFTPELPQRKLDAIMRLGFGLLNKVALLFPHVFWRRDTDTFGHLSAHPSNRGEFFMFYSYANVAEGPVLVAFIAGEAAYRFENEDPTVSVNKVLQILKGIYEPQGIKVPDPLQTHCTRWGSDPFTRGSYSNVAVGSSGDDYDILAENVGNGRLFFAGEATSKRYPSTMHGALLSGFREAAYMSRYASDRASGLTIKKKTSEQKTNARVSILSDLFKQPDEELGVFALLYGRKRANSRAILRVTLRGNQRKPGQQYPDDFLFKQLQSDLKQQHEFHFYRLLSKKQARLLTEVRGDDEARMKFLIKELGVKLFGNKSTLGQSADSVIASIKAERLEHSKSSSSGGRSQPKRKCKYKRLRHTS</sequence>
<protein>
    <recommendedName>
        <fullName evidence="5">SWIRM domain-containing protein</fullName>
    </recommendedName>
</protein>
<dbReference type="InterPro" id="IPR036388">
    <property type="entry name" value="WH-like_DNA-bd_sf"/>
</dbReference>
<dbReference type="GO" id="GO:0006325">
    <property type="term" value="P:chromatin organization"/>
    <property type="evidence" value="ECO:0007669"/>
    <property type="project" value="UniProtKB-KW"/>
</dbReference>
<dbReference type="AlphaFoldDB" id="A0ABD3E660"/>
<feature type="region of interest" description="Disordered" evidence="4">
    <location>
        <begin position="814"/>
        <end position="842"/>
    </location>
</feature>
<dbReference type="PANTHER" id="PTHR10742:SF260">
    <property type="entry name" value="PROTEIN FLOWERING LOCUS D"/>
    <property type="match status" value="1"/>
</dbReference>
<gene>
    <name evidence="6" type="ORF">CASFOL_006040</name>
</gene>
<dbReference type="InterPro" id="IPR007526">
    <property type="entry name" value="SWIRM"/>
</dbReference>
<evidence type="ECO:0000313" key="7">
    <source>
        <dbReference type="Proteomes" id="UP001632038"/>
    </source>
</evidence>
<dbReference type="InterPro" id="IPR002937">
    <property type="entry name" value="Amino_oxidase"/>
</dbReference>
<dbReference type="GO" id="GO:0016491">
    <property type="term" value="F:oxidoreductase activity"/>
    <property type="evidence" value="ECO:0007669"/>
    <property type="project" value="UniProtKB-KW"/>
</dbReference>
<comment type="similarity">
    <text evidence="1">Belongs to the flavin monoamine oxidase family.</text>
</comment>
<feature type="compositionally biased region" description="Basic residues" evidence="4">
    <location>
        <begin position="828"/>
        <end position="842"/>
    </location>
</feature>
<dbReference type="InterPro" id="IPR009057">
    <property type="entry name" value="Homeodomain-like_sf"/>
</dbReference>
<dbReference type="Gene3D" id="3.90.660.10">
    <property type="match status" value="1"/>
</dbReference>
<keyword evidence="7" id="KW-1185">Reference proteome</keyword>
<evidence type="ECO:0000259" key="5">
    <source>
        <dbReference type="PROSITE" id="PS50934"/>
    </source>
</evidence>
<dbReference type="SUPFAM" id="SSF51905">
    <property type="entry name" value="FAD/NAD(P)-binding domain"/>
    <property type="match status" value="1"/>
</dbReference>
<evidence type="ECO:0000256" key="3">
    <source>
        <dbReference type="ARBA" id="ARBA00023002"/>
    </source>
</evidence>
<evidence type="ECO:0000256" key="4">
    <source>
        <dbReference type="SAM" id="MobiDB-lite"/>
    </source>
</evidence>